<protein>
    <submittedName>
        <fullName evidence="3">Uncharacterized protein</fullName>
    </submittedName>
</protein>
<dbReference type="EMBL" id="AP021861">
    <property type="protein sequence ID" value="BBO30825.1"/>
    <property type="molecule type" value="Genomic_DNA"/>
</dbReference>
<name>A0A5K7X388_9BACT</name>
<evidence type="ECO:0000313" key="4">
    <source>
        <dbReference type="Proteomes" id="UP000326837"/>
    </source>
</evidence>
<feature type="transmembrane region" description="Helical" evidence="2">
    <location>
        <begin position="41"/>
        <end position="70"/>
    </location>
</feature>
<evidence type="ECO:0000313" key="3">
    <source>
        <dbReference type="EMBL" id="BBO30825.1"/>
    </source>
</evidence>
<dbReference type="AlphaFoldDB" id="A0A5K7X388"/>
<proteinExistence type="predicted"/>
<evidence type="ECO:0000256" key="1">
    <source>
        <dbReference type="SAM" id="MobiDB-lite"/>
    </source>
</evidence>
<dbReference type="RefSeq" id="WP_152097089.1">
    <property type="nucleotide sequence ID" value="NZ_AP021861.1"/>
</dbReference>
<keyword evidence="2" id="KW-0812">Transmembrane</keyword>
<gene>
    <name evidence="3" type="ORF">PLANPX_0437</name>
</gene>
<feature type="compositionally biased region" description="Basic and acidic residues" evidence="1">
    <location>
        <begin position="11"/>
        <end position="22"/>
    </location>
</feature>
<keyword evidence="2" id="KW-1133">Transmembrane helix</keyword>
<accession>A0A5K7X388</accession>
<feature type="transmembrane region" description="Helical" evidence="2">
    <location>
        <begin position="82"/>
        <end position="105"/>
    </location>
</feature>
<sequence>MDSESSDDAMVGEKDSPSAVAHEPDWAAIEREEARRARLPIYIAIGVAALLLLPMAAFGVLGLAALGFSMMRSALVHRGEGWMFGAGLGTFFMAISVPVLLFMVVSRFFG</sequence>
<dbReference type="KEGG" id="lpav:PLANPX_0437"/>
<organism evidence="3 4">
    <name type="scientific">Lacipirellula parvula</name>
    <dbReference type="NCBI Taxonomy" id="2650471"/>
    <lineage>
        <taxon>Bacteria</taxon>
        <taxon>Pseudomonadati</taxon>
        <taxon>Planctomycetota</taxon>
        <taxon>Planctomycetia</taxon>
        <taxon>Pirellulales</taxon>
        <taxon>Lacipirellulaceae</taxon>
        <taxon>Lacipirellula</taxon>
    </lineage>
</organism>
<evidence type="ECO:0000256" key="2">
    <source>
        <dbReference type="SAM" id="Phobius"/>
    </source>
</evidence>
<dbReference type="Proteomes" id="UP000326837">
    <property type="component" value="Chromosome"/>
</dbReference>
<keyword evidence="4" id="KW-1185">Reference proteome</keyword>
<reference evidence="4" key="1">
    <citation type="submission" date="2019-10" db="EMBL/GenBank/DDBJ databases">
        <title>Lacipirellula parvula gen. nov., sp. nov., representing a lineage of planctomycetes widespread in freshwater anoxic habitats, and description of the family Lacipirellulaceae.</title>
        <authorList>
            <person name="Dedysh S.N."/>
            <person name="Kulichevskaya I.S."/>
            <person name="Beletsky A.V."/>
            <person name="Rakitin A.L."/>
            <person name="Mardanov A.V."/>
            <person name="Ivanova A.A."/>
            <person name="Saltykova V.X."/>
            <person name="Rijpstra W.I.C."/>
            <person name="Sinninghe Damste J.S."/>
            <person name="Ravin N.V."/>
        </authorList>
    </citation>
    <scope>NUCLEOTIDE SEQUENCE [LARGE SCALE GENOMIC DNA]</scope>
    <source>
        <strain evidence="4">PX69</strain>
    </source>
</reference>
<feature type="region of interest" description="Disordered" evidence="1">
    <location>
        <begin position="1"/>
        <end position="22"/>
    </location>
</feature>
<keyword evidence="2" id="KW-0472">Membrane</keyword>